<comment type="subcellular location">
    <subcellularLocation>
        <location evidence="1">Periplasm</location>
    </subcellularLocation>
</comment>
<evidence type="ECO:0000313" key="5">
    <source>
        <dbReference type="EMBL" id="SMQ73450.1"/>
    </source>
</evidence>
<organism evidence="5 6">
    <name type="scientific">Devosia lucknowensis</name>
    <dbReference type="NCBI Taxonomy" id="1096929"/>
    <lineage>
        <taxon>Bacteria</taxon>
        <taxon>Pseudomonadati</taxon>
        <taxon>Pseudomonadota</taxon>
        <taxon>Alphaproteobacteria</taxon>
        <taxon>Hyphomicrobiales</taxon>
        <taxon>Devosiaceae</taxon>
        <taxon>Devosia</taxon>
    </lineage>
</organism>
<protein>
    <submittedName>
        <fullName evidence="5">Carbohydrate ABC transporter substrate-binding protein, CUT1 family</fullName>
    </submittedName>
</protein>
<dbReference type="InterPro" id="IPR006059">
    <property type="entry name" value="SBP"/>
</dbReference>
<sequence>MKHIALAAMLGLAAIAPVQAQTVVKHLHITSIPAEVELMNSIAADFMAQNPDIVVELPFLENEAFKAKLTTLLQSADAPDVFHTWGGGVFYEQAAAGVLRPVEDVLSDEAKANVGTAGVSAFTAPDGHLYGVARDVSEVVLWYNKTLFEEAGVDPASMSTWDGFLAGVQAFKDAGITPIAIGAKDKWPAHFWWSKLVVRLAGQEGFEAAARGDGDGFAGEDFVKAGEYFLQLAELEPWQQGFLAASYGDASGLFGDGKAAMHLMGDWDYGAMKDNSADKNGIPDEELGILPFPTIEGGKGDPTDTLGGLGGVLFSRNASDAAVKWVEFFNSPENQAKYAKDAYYIPIAKGAADVMTNPFKVQIGQNISGAHWHALFFDQALGPNVGGVVNDVSAELAANAMSADEAAELIKEAVDDSL</sequence>
<dbReference type="EMBL" id="FXWK01000001">
    <property type="protein sequence ID" value="SMQ73450.1"/>
    <property type="molecule type" value="Genomic_DNA"/>
</dbReference>
<evidence type="ECO:0000256" key="2">
    <source>
        <dbReference type="ARBA" id="ARBA00008520"/>
    </source>
</evidence>
<comment type="similarity">
    <text evidence="2">Belongs to the bacterial solute-binding protein 1 family.</text>
</comment>
<gene>
    <name evidence="5" type="ORF">SAMN06295905_2272</name>
</gene>
<feature type="chain" id="PRO_5012283280" evidence="4">
    <location>
        <begin position="21"/>
        <end position="418"/>
    </location>
</feature>
<dbReference type="Pfam" id="PF01547">
    <property type="entry name" value="SBP_bac_1"/>
    <property type="match status" value="1"/>
</dbReference>
<dbReference type="Gene3D" id="3.40.190.10">
    <property type="entry name" value="Periplasmic binding protein-like II"/>
    <property type="match status" value="2"/>
</dbReference>
<dbReference type="InterPro" id="IPR050490">
    <property type="entry name" value="Bact_solute-bd_prot1"/>
</dbReference>
<feature type="signal peptide" evidence="4">
    <location>
        <begin position="1"/>
        <end position="20"/>
    </location>
</feature>
<evidence type="ECO:0000256" key="4">
    <source>
        <dbReference type="SAM" id="SignalP"/>
    </source>
</evidence>
<dbReference type="SUPFAM" id="SSF53850">
    <property type="entry name" value="Periplasmic binding protein-like II"/>
    <property type="match status" value="1"/>
</dbReference>
<keyword evidence="3" id="KW-0574">Periplasm</keyword>
<keyword evidence="6" id="KW-1185">Reference proteome</keyword>
<accession>A0A1Y6FJS0</accession>
<dbReference type="PANTHER" id="PTHR43649">
    <property type="entry name" value="ARABINOSE-BINDING PROTEIN-RELATED"/>
    <property type="match status" value="1"/>
</dbReference>
<keyword evidence="4" id="KW-0732">Signal</keyword>
<name>A0A1Y6FJS0_9HYPH</name>
<proteinExistence type="inferred from homology"/>
<dbReference type="GO" id="GO:0042597">
    <property type="term" value="C:periplasmic space"/>
    <property type="evidence" value="ECO:0007669"/>
    <property type="project" value="UniProtKB-SubCell"/>
</dbReference>
<dbReference type="Proteomes" id="UP000194474">
    <property type="component" value="Unassembled WGS sequence"/>
</dbReference>
<evidence type="ECO:0000256" key="1">
    <source>
        <dbReference type="ARBA" id="ARBA00004418"/>
    </source>
</evidence>
<reference evidence="6" key="1">
    <citation type="submission" date="2017-04" db="EMBL/GenBank/DDBJ databases">
        <authorList>
            <person name="Varghese N."/>
            <person name="Submissions S."/>
        </authorList>
    </citation>
    <scope>NUCLEOTIDE SEQUENCE [LARGE SCALE GENOMIC DNA]</scope>
</reference>
<evidence type="ECO:0000256" key="3">
    <source>
        <dbReference type="ARBA" id="ARBA00022764"/>
    </source>
</evidence>
<dbReference type="AlphaFoldDB" id="A0A1Y6FJS0"/>
<dbReference type="PANTHER" id="PTHR43649:SF14">
    <property type="entry name" value="BLR3389 PROTEIN"/>
    <property type="match status" value="1"/>
</dbReference>
<dbReference type="RefSeq" id="WP_170926439.1">
    <property type="nucleotide sequence ID" value="NZ_FXWK01000001.1"/>
</dbReference>
<evidence type="ECO:0000313" key="6">
    <source>
        <dbReference type="Proteomes" id="UP000194474"/>
    </source>
</evidence>